<evidence type="ECO:0000256" key="1">
    <source>
        <dbReference type="SAM" id="Phobius"/>
    </source>
</evidence>
<feature type="transmembrane region" description="Helical" evidence="1">
    <location>
        <begin position="47"/>
        <end position="66"/>
    </location>
</feature>
<keyword evidence="3" id="KW-1185">Reference proteome</keyword>
<keyword evidence="1" id="KW-0472">Membrane</keyword>
<sequence>MSDAAGSYLEASNRATNGVKQVLAQIWGGILVLIGILIFVLVGADAWWAGLLLAYGAYLIVPSKFLPFRKIVIW</sequence>
<evidence type="ECO:0000313" key="3">
    <source>
        <dbReference type="Proteomes" id="UP001157161"/>
    </source>
</evidence>
<protein>
    <submittedName>
        <fullName evidence="2">Uncharacterized protein</fullName>
    </submittedName>
</protein>
<dbReference type="EMBL" id="BSUM01000001">
    <property type="protein sequence ID" value="GMA33051.1"/>
    <property type="molecule type" value="Genomic_DNA"/>
</dbReference>
<evidence type="ECO:0000313" key="2">
    <source>
        <dbReference type="EMBL" id="GMA33051.1"/>
    </source>
</evidence>
<dbReference type="Proteomes" id="UP001157161">
    <property type="component" value="Unassembled WGS sequence"/>
</dbReference>
<comment type="caution">
    <text evidence="2">The sequence shown here is derived from an EMBL/GenBank/DDBJ whole genome shotgun (WGS) entry which is preliminary data.</text>
</comment>
<reference evidence="2" key="2">
    <citation type="submission" date="2023-02" db="EMBL/GenBank/DDBJ databases">
        <authorList>
            <person name="Sun Q."/>
            <person name="Mori K."/>
        </authorList>
    </citation>
    <scope>NUCLEOTIDE SEQUENCE</scope>
    <source>
        <strain evidence="2">NBRC 112290</strain>
    </source>
</reference>
<feature type="transmembrane region" description="Helical" evidence="1">
    <location>
        <begin position="22"/>
        <end position="41"/>
    </location>
</feature>
<name>A0AA37XH87_9MICO</name>
<keyword evidence="1" id="KW-0812">Transmembrane</keyword>
<reference evidence="2" key="1">
    <citation type="journal article" date="2014" name="Int. J. Syst. Evol. Microbiol.">
        <title>Complete genome sequence of Corynebacterium casei LMG S-19264T (=DSM 44701T), isolated from a smear-ripened cheese.</title>
        <authorList>
            <consortium name="US DOE Joint Genome Institute (JGI-PGF)"/>
            <person name="Walter F."/>
            <person name="Albersmeier A."/>
            <person name="Kalinowski J."/>
            <person name="Ruckert C."/>
        </authorList>
    </citation>
    <scope>NUCLEOTIDE SEQUENCE</scope>
    <source>
        <strain evidence="2">NBRC 112290</strain>
    </source>
</reference>
<gene>
    <name evidence="2" type="ORF">GCM10025875_30430</name>
</gene>
<proteinExistence type="predicted"/>
<organism evidence="2 3">
    <name type="scientific">Litorihabitans aurantiacus</name>
    <dbReference type="NCBI Taxonomy" id="1930061"/>
    <lineage>
        <taxon>Bacteria</taxon>
        <taxon>Bacillati</taxon>
        <taxon>Actinomycetota</taxon>
        <taxon>Actinomycetes</taxon>
        <taxon>Micrococcales</taxon>
        <taxon>Beutenbergiaceae</taxon>
        <taxon>Litorihabitans</taxon>
    </lineage>
</organism>
<keyword evidence="1" id="KW-1133">Transmembrane helix</keyword>
<accession>A0AA37XH87</accession>
<dbReference type="RefSeq" id="WP_284251741.1">
    <property type="nucleotide sequence ID" value="NZ_BSUM01000001.1"/>
</dbReference>
<dbReference type="AlphaFoldDB" id="A0AA37XH87"/>